<feature type="transmembrane region" description="Helical" evidence="7">
    <location>
        <begin position="100"/>
        <end position="119"/>
    </location>
</feature>
<comment type="subcellular location">
    <subcellularLocation>
        <location evidence="1">Cell membrane</location>
        <topology evidence="1">Multi-pass membrane protein</topology>
    </subcellularLocation>
</comment>
<keyword evidence="6 7" id="KW-0472">Membrane</keyword>
<feature type="transmembrane region" description="Helical" evidence="7">
    <location>
        <begin position="317"/>
        <end position="342"/>
    </location>
</feature>
<evidence type="ECO:0000256" key="2">
    <source>
        <dbReference type="ARBA" id="ARBA00022448"/>
    </source>
</evidence>
<dbReference type="RefSeq" id="WP_262068476.1">
    <property type="nucleotide sequence ID" value="NZ_JAMXOC010000004.1"/>
</dbReference>
<feature type="transmembrane region" description="Helical" evidence="7">
    <location>
        <begin position="76"/>
        <end position="94"/>
    </location>
</feature>
<protein>
    <submittedName>
        <fullName evidence="9">MFS transporter</fullName>
    </submittedName>
</protein>
<evidence type="ECO:0000256" key="5">
    <source>
        <dbReference type="ARBA" id="ARBA00022989"/>
    </source>
</evidence>
<feature type="transmembrane region" description="Helical" evidence="7">
    <location>
        <begin position="168"/>
        <end position="187"/>
    </location>
</feature>
<accession>A0ABT1EFZ3</accession>
<dbReference type="CDD" id="cd06173">
    <property type="entry name" value="MFS_MefA_like"/>
    <property type="match status" value="1"/>
</dbReference>
<feature type="transmembrane region" description="Helical" evidence="7">
    <location>
        <begin position="292"/>
        <end position="311"/>
    </location>
</feature>
<dbReference type="PROSITE" id="PS50850">
    <property type="entry name" value="MFS"/>
    <property type="match status" value="1"/>
</dbReference>
<evidence type="ECO:0000313" key="10">
    <source>
        <dbReference type="Proteomes" id="UP001523565"/>
    </source>
</evidence>
<feature type="domain" description="Major facilitator superfamily (MFS) profile" evidence="8">
    <location>
        <begin position="10"/>
        <end position="410"/>
    </location>
</feature>
<comment type="caution">
    <text evidence="9">The sequence shown here is derived from an EMBL/GenBank/DDBJ whole genome shotgun (WGS) entry which is preliminary data.</text>
</comment>
<reference evidence="9 10" key="1">
    <citation type="journal article" date="2022" name="Genome Biol. Evol.">
        <title>Host diet, physiology and behaviors set the stage for Lachnospiraceae cladogenesis.</title>
        <authorList>
            <person name="Vera-Ponce De Leon A."/>
            <person name="Schneider M."/>
            <person name="Jahnes B.C."/>
            <person name="Sadowski V."/>
            <person name="Camuy-Velez L.A."/>
            <person name="Duan J."/>
            <person name="Sabree Z.L."/>
        </authorList>
    </citation>
    <scope>NUCLEOTIDE SEQUENCE [LARGE SCALE GENOMIC DNA]</scope>
    <source>
        <strain evidence="9 10">PAL227</strain>
    </source>
</reference>
<feature type="transmembrane region" description="Helical" evidence="7">
    <location>
        <begin position="140"/>
        <end position="162"/>
    </location>
</feature>
<feature type="transmembrane region" description="Helical" evidence="7">
    <location>
        <begin position="44"/>
        <end position="64"/>
    </location>
</feature>
<feature type="transmembrane region" description="Helical" evidence="7">
    <location>
        <begin position="260"/>
        <end position="280"/>
    </location>
</feature>
<name>A0ABT1EFZ3_9FIRM</name>
<organism evidence="9 10">
    <name type="scientific">Ohessyouella blattaphilus</name>
    <dbReference type="NCBI Taxonomy" id="2949333"/>
    <lineage>
        <taxon>Bacteria</taxon>
        <taxon>Bacillati</taxon>
        <taxon>Bacillota</taxon>
        <taxon>Clostridia</taxon>
        <taxon>Lachnospirales</taxon>
        <taxon>Lachnospiraceae</taxon>
        <taxon>Ohessyouella</taxon>
    </lineage>
</organism>
<dbReference type="SUPFAM" id="SSF103473">
    <property type="entry name" value="MFS general substrate transporter"/>
    <property type="match status" value="1"/>
</dbReference>
<feature type="transmembrane region" description="Helical" evidence="7">
    <location>
        <begin position="354"/>
        <end position="377"/>
    </location>
</feature>
<dbReference type="PANTHER" id="PTHR43266:SF9">
    <property type="entry name" value="PERMEASE, MAJOR FACILITATOR SUPERFAMILY-RELATED"/>
    <property type="match status" value="1"/>
</dbReference>
<proteinExistence type="predicted"/>
<dbReference type="InterPro" id="IPR020846">
    <property type="entry name" value="MFS_dom"/>
</dbReference>
<keyword evidence="5 7" id="KW-1133">Transmembrane helix</keyword>
<evidence type="ECO:0000259" key="8">
    <source>
        <dbReference type="PROSITE" id="PS50850"/>
    </source>
</evidence>
<dbReference type="InterPro" id="IPR011701">
    <property type="entry name" value="MFS"/>
</dbReference>
<feature type="transmembrane region" description="Helical" evidence="7">
    <location>
        <begin position="383"/>
        <end position="401"/>
    </location>
</feature>
<dbReference type="Pfam" id="PF07690">
    <property type="entry name" value="MFS_1"/>
    <property type="match status" value="1"/>
</dbReference>
<evidence type="ECO:0000313" key="9">
    <source>
        <dbReference type="EMBL" id="MCP1109573.1"/>
    </source>
</evidence>
<sequence length="425" mass="46052">MEEKKLFHKDFVLVVIGQIISLFGNGILRFALPLYILDQSGSPALFGMVSALSFVPMVLISPIGGVLADRVNKQRIMVILDFLTAGILLVFTFASKNLSIVPLIIIVMMLLYSIQGLYSPAVQASMPLLHNEDRLVTANAIVNLVQSLAGLLGPIIGGFLYANFGLWPIVYIATGCFAASAVLELFIRIPFYYRKNSQGVIGTIVTDLRESNDFVFKAYPVMKRVIYITFFINLFMSTMIIIGLPVIITQHLHLSSELYGISQGVIGCGGLVGGVLAGSIARKIKVEDSWKMLIPCALSIFPIALVLIVGTSSIFSYIVITAMSMLVMVCSTIFSIIMLAFAQQVTPPHLVGKVISVVMAINLLAQPLGQSLFGVAFERFAHAPGLVVLAAALLSLFVALYSKSCFAELRKPSMLASQKAFDTAL</sequence>
<evidence type="ECO:0000256" key="1">
    <source>
        <dbReference type="ARBA" id="ARBA00004651"/>
    </source>
</evidence>
<evidence type="ECO:0000256" key="4">
    <source>
        <dbReference type="ARBA" id="ARBA00022692"/>
    </source>
</evidence>
<keyword evidence="4 7" id="KW-0812">Transmembrane</keyword>
<evidence type="ECO:0000256" key="3">
    <source>
        <dbReference type="ARBA" id="ARBA00022475"/>
    </source>
</evidence>
<feature type="transmembrane region" description="Helical" evidence="7">
    <location>
        <begin position="225"/>
        <end position="248"/>
    </location>
</feature>
<evidence type="ECO:0000256" key="7">
    <source>
        <dbReference type="SAM" id="Phobius"/>
    </source>
</evidence>
<dbReference type="Proteomes" id="UP001523565">
    <property type="component" value="Unassembled WGS sequence"/>
</dbReference>
<dbReference type="EMBL" id="JAMZFV010000004">
    <property type="protein sequence ID" value="MCP1109573.1"/>
    <property type="molecule type" value="Genomic_DNA"/>
</dbReference>
<evidence type="ECO:0000256" key="6">
    <source>
        <dbReference type="ARBA" id="ARBA00023136"/>
    </source>
</evidence>
<dbReference type="PANTHER" id="PTHR43266">
    <property type="entry name" value="MACROLIDE-EFFLUX PROTEIN"/>
    <property type="match status" value="1"/>
</dbReference>
<dbReference type="Gene3D" id="1.20.1250.20">
    <property type="entry name" value="MFS general substrate transporter like domains"/>
    <property type="match status" value="1"/>
</dbReference>
<dbReference type="InterPro" id="IPR036259">
    <property type="entry name" value="MFS_trans_sf"/>
</dbReference>
<keyword evidence="3" id="KW-1003">Cell membrane</keyword>
<keyword evidence="2" id="KW-0813">Transport</keyword>
<gene>
    <name evidence="9" type="ORF">NK118_04820</name>
</gene>
<keyword evidence="10" id="KW-1185">Reference proteome</keyword>
<feature type="transmembrane region" description="Helical" evidence="7">
    <location>
        <begin position="12"/>
        <end position="32"/>
    </location>
</feature>